<proteinExistence type="predicted"/>
<sequence>MEVNPLGDPEGPSVDYTAVDQFNGNVINWATHFRTEPDAGNATGESDELDESDTEMGNDAHQDRQRSPSSLSSPDEDEDMVDGDKICYGMLHAKDVVLKNPNIMTILATLTELSGSDTQHVQKFTLTLKPAPHILLSLPDGTQFGILRHDMTDALEPLLKQCPPFELEAVAITKSLRERIAMAAKPNEAVVQVSINIYGPASQAKAVGDKLSDKQQWLQKPDYFKDKYPYSNPHTLEFPDLDAQMVEEEVRKDLSTTAKPRAAEERIHRIVSAVQQGSTRAANLNAAAGDQRLKTELLESQQQALQYMWERETGNTPDKYKLWKKELFGGQEMFVHRITKTRSPIQPEESGGGVLADEMGMGKTLATLARILQTLEEGKEWAEKKRSEEHTNSKVQRHTHSTLVVVPSALLINHWMKEIRDHTGDAFIVIKHHGQARYRNADGLDELEKSDIVITTYNTLATEFSSKKGFSILHKIFWYRIVLDEAHMIRRQATSFYRACADLEAKSRWCLTGTPIQNRLEDIGALFAFLKAEPFHNLGNFRKFICIPSEAEETVARDRLILLYDSLVLRRTKDILKLPQPEEKVRPLTFTDEERRQYLKTTNILNRYVRTQVNHYHDGTTHGYDPRKPTKFGLFQAQLQQRILCNHGTWQKPFSWKRQNPHEDEMAMKEAWVSEVGLRSELTCDGCRQPRPILGSSQVQSRFDCKKHSLCLECLEDCIDMHQCPLCQRFKKTTDGEMRNGEAETARNGDRNQHHKDYFNPTGTSTKMKALMKDVKKELYTTKSIIFSCWTRTLDLVGKHLRLENVAFERVDGETLVSKRQGMIDKFANDTEVRVLLMTTGTGAFGLNLTAASRIFIVEPQWNPSVENQAIARAIRLGQKEIVKVKRYLMLDTVEKQMQDQQTRKRQHAEFGFSRRDDEEDEVEGDGDSTPTADSVSNGSDSEDEDMDDMPVDPQLC</sequence>
<feature type="domain" description="Helicase C-terminal" evidence="6">
    <location>
        <begin position="767"/>
        <end position="924"/>
    </location>
</feature>
<dbReference type="InterPro" id="IPR050628">
    <property type="entry name" value="SNF2_RAD54_helicase_TF"/>
</dbReference>
<protein>
    <submittedName>
        <fullName evidence="7">SNF2 family N-terminal domain-containing protein</fullName>
    </submittedName>
</protein>
<evidence type="ECO:0000256" key="2">
    <source>
        <dbReference type="ARBA" id="ARBA00022801"/>
    </source>
</evidence>
<dbReference type="Gene3D" id="3.40.50.300">
    <property type="entry name" value="P-loop containing nucleotide triphosphate hydrolases"/>
    <property type="match status" value="1"/>
</dbReference>
<dbReference type="Gene3D" id="3.40.50.10810">
    <property type="entry name" value="Tandem AAA-ATPase domain"/>
    <property type="match status" value="1"/>
</dbReference>
<dbReference type="InterPro" id="IPR001650">
    <property type="entry name" value="Helicase_C-like"/>
</dbReference>
<dbReference type="SMART" id="SM00490">
    <property type="entry name" value="HELICc"/>
    <property type="match status" value="1"/>
</dbReference>
<keyword evidence="3" id="KW-0067">ATP-binding</keyword>
<dbReference type="InterPro" id="IPR038718">
    <property type="entry name" value="SNF2-like_sf"/>
</dbReference>
<dbReference type="Pfam" id="PF00271">
    <property type="entry name" value="Helicase_C"/>
    <property type="match status" value="1"/>
</dbReference>
<gene>
    <name evidence="7" type="ORF">QBC47DRAFT_380537</name>
</gene>
<evidence type="ECO:0000259" key="6">
    <source>
        <dbReference type="PROSITE" id="PS51194"/>
    </source>
</evidence>
<dbReference type="GO" id="GO:0006281">
    <property type="term" value="P:DNA repair"/>
    <property type="evidence" value="ECO:0007669"/>
    <property type="project" value="TreeGrafter"/>
</dbReference>
<reference evidence="7" key="1">
    <citation type="submission" date="2023-06" db="EMBL/GenBank/DDBJ databases">
        <title>Genome-scale phylogeny and comparative genomics of the fungal order Sordariales.</title>
        <authorList>
            <consortium name="Lawrence Berkeley National Laboratory"/>
            <person name="Hensen N."/>
            <person name="Bonometti L."/>
            <person name="Westerberg I."/>
            <person name="Brannstrom I.O."/>
            <person name="Guillou S."/>
            <person name="Cros-Aarteil S."/>
            <person name="Calhoun S."/>
            <person name="Haridas S."/>
            <person name="Kuo A."/>
            <person name="Mondo S."/>
            <person name="Pangilinan J."/>
            <person name="Riley R."/>
            <person name="Labutti K."/>
            <person name="Andreopoulos B."/>
            <person name="Lipzen A."/>
            <person name="Chen C."/>
            <person name="Yanf M."/>
            <person name="Daum C."/>
            <person name="Ng V."/>
            <person name="Clum A."/>
            <person name="Steindorff A."/>
            <person name="Ohm R."/>
            <person name="Martin F."/>
            <person name="Silar P."/>
            <person name="Natvig D."/>
            <person name="Lalanne C."/>
            <person name="Gautier V."/>
            <person name="Ament-Velasquez S.L."/>
            <person name="Kruys A."/>
            <person name="Hutchinson M.I."/>
            <person name="Powell A.J."/>
            <person name="Barry K."/>
            <person name="Miller A.N."/>
            <person name="Grigoriev I.V."/>
            <person name="Debuchy R."/>
            <person name="Gladieux P."/>
            <person name="Thoren M.H."/>
            <person name="Johannesson H."/>
        </authorList>
    </citation>
    <scope>NUCLEOTIDE SEQUENCE</scope>
    <source>
        <strain evidence="7">PSN4</strain>
    </source>
</reference>
<keyword evidence="8" id="KW-1185">Reference proteome</keyword>
<accession>A0AAJ0F9L8</accession>
<dbReference type="Proteomes" id="UP001239445">
    <property type="component" value="Unassembled WGS sequence"/>
</dbReference>
<dbReference type="AlphaFoldDB" id="A0AAJ0F9L8"/>
<feature type="domain" description="Helicase ATP-binding" evidence="5">
    <location>
        <begin position="344"/>
        <end position="533"/>
    </location>
</feature>
<dbReference type="GO" id="GO:0008094">
    <property type="term" value="F:ATP-dependent activity, acting on DNA"/>
    <property type="evidence" value="ECO:0007669"/>
    <property type="project" value="TreeGrafter"/>
</dbReference>
<evidence type="ECO:0000313" key="8">
    <source>
        <dbReference type="Proteomes" id="UP001239445"/>
    </source>
</evidence>
<feature type="region of interest" description="Disordered" evidence="4">
    <location>
        <begin position="33"/>
        <end position="81"/>
    </location>
</feature>
<dbReference type="GO" id="GO:0005634">
    <property type="term" value="C:nucleus"/>
    <property type="evidence" value="ECO:0007669"/>
    <property type="project" value="TreeGrafter"/>
</dbReference>
<dbReference type="PANTHER" id="PTHR45626">
    <property type="entry name" value="TRANSCRIPTION TERMINATION FACTOR 2-RELATED"/>
    <property type="match status" value="1"/>
</dbReference>
<organism evidence="7 8">
    <name type="scientific">Echria macrotheca</name>
    <dbReference type="NCBI Taxonomy" id="438768"/>
    <lineage>
        <taxon>Eukaryota</taxon>
        <taxon>Fungi</taxon>
        <taxon>Dikarya</taxon>
        <taxon>Ascomycota</taxon>
        <taxon>Pezizomycotina</taxon>
        <taxon>Sordariomycetes</taxon>
        <taxon>Sordariomycetidae</taxon>
        <taxon>Sordariales</taxon>
        <taxon>Schizotheciaceae</taxon>
        <taxon>Echria</taxon>
    </lineage>
</organism>
<feature type="region of interest" description="Disordered" evidence="4">
    <location>
        <begin position="897"/>
        <end position="957"/>
    </location>
</feature>
<feature type="compositionally biased region" description="Acidic residues" evidence="4">
    <location>
        <begin position="45"/>
        <end position="56"/>
    </location>
</feature>
<dbReference type="GO" id="GO:0005524">
    <property type="term" value="F:ATP binding"/>
    <property type="evidence" value="ECO:0007669"/>
    <property type="project" value="UniProtKB-KW"/>
</dbReference>
<evidence type="ECO:0000256" key="1">
    <source>
        <dbReference type="ARBA" id="ARBA00022741"/>
    </source>
</evidence>
<feature type="compositionally biased region" description="Basic and acidic residues" evidence="4">
    <location>
        <begin position="738"/>
        <end position="758"/>
    </location>
</feature>
<dbReference type="CDD" id="cd18793">
    <property type="entry name" value="SF2_C_SNF"/>
    <property type="match status" value="1"/>
</dbReference>
<dbReference type="CDD" id="cd18008">
    <property type="entry name" value="DEXDc_SHPRH-like"/>
    <property type="match status" value="1"/>
</dbReference>
<feature type="region of interest" description="Disordered" evidence="4">
    <location>
        <begin position="738"/>
        <end position="761"/>
    </location>
</feature>
<feature type="compositionally biased region" description="Acidic residues" evidence="4">
    <location>
        <begin position="918"/>
        <end position="927"/>
    </location>
</feature>
<evidence type="ECO:0000256" key="4">
    <source>
        <dbReference type="SAM" id="MobiDB-lite"/>
    </source>
</evidence>
<keyword evidence="2" id="KW-0378">Hydrolase</keyword>
<dbReference type="InterPro" id="IPR000330">
    <property type="entry name" value="SNF2_N"/>
</dbReference>
<evidence type="ECO:0000313" key="7">
    <source>
        <dbReference type="EMBL" id="KAK1755503.1"/>
    </source>
</evidence>
<comment type="caution">
    <text evidence="7">The sequence shown here is derived from an EMBL/GenBank/DDBJ whole genome shotgun (WGS) entry which is preliminary data.</text>
</comment>
<dbReference type="Pfam" id="PF00176">
    <property type="entry name" value="SNF2-rel_dom"/>
    <property type="match status" value="1"/>
</dbReference>
<keyword evidence="1" id="KW-0547">Nucleotide-binding</keyword>
<feature type="compositionally biased region" description="Polar residues" evidence="4">
    <location>
        <begin position="929"/>
        <end position="939"/>
    </location>
</feature>
<dbReference type="GO" id="GO:0016787">
    <property type="term" value="F:hydrolase activity"/>
    <property type="evidence" value="ECO:0007669"/>
    <property type="project" value="UniProtKB-KW"/>
</dbReference>
<dbReference type="InterPro" id="IPR049730">
    <property type="entry name" value="SNF2/RAD54-like_C"/>
</dbReference>
<feature type="compositionally biased region" description="Acidic residues" evidence="4">
    <location>
        <begin position="941"/>
        <end position="951"/>
    </location>
</feature>
<dbReference type="InterPro" id="IPR027417">
    <property type="entry name" value="P-loop_NTPase"/>
</dbReference>
<dbReference type="PROSITE" id="PS51192">
    <property type="entry name" value="HELICASE_ATP_BIND_1"/>
    <property type="match status" value="1"/>
</dbReference>
<dbReference type="PANTHER" id="PTHR45626:SF52">
    <property type="entry name" value="SINGLE-STRANDED DNA-DEPENDENT ATPASE (EUROFUNG)"/>
    <property type="match status" value="1"/>
</dbReference>
<evidence type="ECO:0000256" key="3">
    <source>
        <dbReference type="ARBA" id="ARBA00022840"/>
    </source>
</evidence>
<dbReference type="EMBL" id="MU839833">
    <property type="protein sequence ID" value="KAK1755503.1"/>
    <property type="molecule type" value="Genomic_DNA"/>
</dbReference>
<evidence type="ECO:0000259" key="5">
    <source>
        <dbReference type="PROSITE" id="PS51192"/>
    </source>
</evidence>
<name>A0AAJ0F9L8_9PEZI</name>
<dbReference type="PROSITE" id="PS51194">
    <property type="entry name" value="HELICASE_CTER"/>
    <property type="match status" value="1"/>
</dbReference>
<dbReference type="SMART" id="SM00487">
    <property type="entry name" value="DEXDc"/>
    <property type="match status" value="1"/>
</dbReference>
<dbReference type="InterPro" id="IPR014001">
    <property type="entry name" value="Helicase_ATP-bd"/>
</dbReference>
<dbReference type="SUPFAM" id="SSF52540">
    <property type="entry name" value="P-loop containing nucleoside triphosphate hydrolases"/>
    <property type="match status" value="2"/>
</dbReference>